<dbReference type="Proteomes" id="UP001159405">
    <property type="component" value="Unassembled WGS sequence"/>
</dbReference>
<reference evidence="2 3" key="1">
    <citation type="submission" date="2022-05" db="EMBL/GenBank/DDBJ databases">
        <authorList>
            <consortium name="Genoscope - CEA"/>
            <person name="William W."/>
        </authorList>
    </citation>
    <scope>NUCLEOTIDE SEQUENCE [LARGE SCALE GENOMIC DNA]</scope>
</reference>
<dbReference type="EMBL" id="CALNXK010000591">
    <property type="protein sequence ID" value="CAH3188106.1"/>
    <property type="molecule type" value="Genomic_DNA"/>
</dbReference>
<protein>
    <recommendedName>
        <fullName evidence="1">Transposase Helix-turn-helix domain-containing protein</fullName>
    </recommendedName>
</protein>
<evidence type="ECO:0000259" key="1">
    <source>
        <dbReference type="Pfam" id="PF13613"/>
    </source>
</evidence>
<accession>A0ABN8SBB8</accession>
<organism evidence="2 3">
    <name type="scientific">Porites lobata</name>
    <dbReference type="NCBI Taxonomy" id="104759"/>
    <lineage>
        <taxon>Eukaryota</taxon>
        <taxon>Metazoa</taxon>
        <taxon>Cnidaria</taxon>
        <taxon>Anthozoa</taxon>
        <taxon>Hexacorallia</taxon>
        <taxon>Scleractinia</taxon>
        <taxon>Fungiina</taxon>
        <taxon>Poritidae</taxon>
        <taxon>Porites</taxon>
    </lineage>
</organism>
<dbReference type="Pfam" id="PF13613">
    <property type="entry name" value="HTH_Tnp_4"/>
    <property type="match status" value="1"/>
</dbReference>
<dbReference type="PANTHER" id="PTHR23080:SF133">
    <property type="entry name" value="SI:CH211-262I1.5-RELATED"/>
    <property type="match status" value="1"/>
</dbReference>
<evidence type="ECO:0000313" key="2">
    <source>
        <dbReference type="EMBL" id="CAH3188106.1"/>
    </source>
</evidence>
<gene>
    <name evidence="2" type="ORF">PLOB_00039110</name>
</gene>
<dbReference type="InterPro" id="IPR027805">
    <property type="entry name" value="Transposase_HTH_dom"/>
</dbReference>
<feature type="non-terminal residue" evidence="2">
    <location>
        <position position="1"/>
    </location>
</feature>
<name>A0ABN8SBB8_9CNID</name>
<sequence length="162" mass="18888">KNWPRTAHSSAVLNILVRRTDRKSLTGKRRDLVKNAVPSIFPWSVGNDEASERSERDKSRKCQRIKLSAIPSKTPQTMLIHFLQGQEKQRNRKREIEPIDQLWLFLTRVRLGLFDLAHRFSVSVSTVSDVFITWANYLYIMLGSLPLWPSRDKIKQNLPDSF</sequence>
<proteinExistence type="predicted"/>
<keyword evidence="3" id="KW-1185">Reference proteome</keyword>
<feature type="domain" description="Transposase Helix-turn-helix" evidence="1">
    <location>
        <begin position="98"/>
        <end position="142"/>
    </location>
</feature>
<evidence type="ECO:0000313" key="3">
    <source>
        <dbReference type="Proteomes" id="UP001159405"/>
    </source>
</evidence>
<dbReference type="PANTHER" id="PTHR23080">
    <property type="entry name" value="THAP DOMAIN PROTEIN"/>
    <property type="match status" value="1"/>
</dbReference>
<comment type="caution">
    <text evidence="2">The sequence shown here is derived from an EMBL/GenBank/DDBJ whole genome shotgun (WGS) entry which is preliminary data.</text>
</comment>